<feature type="transmembrane region" description="Helical" evidence="7">
    <location>
        <begin position="139"/>
        <end position="157"/>
    </location>
</feature>
<dbReference type="OrthoDB" id="5772680at2"/>
<name>A0A4Q9Z0L4_9FLAO</name>
<comment type="caution">
    <text evidence="11">The sequence shown here is derived from an EMBL/GenBank/DDBJ whole genome shotgun (WGS) entry which is preliminary data.</text>
</comment>
<feature type="region of interest" description="Disordered" evidence="6">
    <location>
        <begin position="528"/>
        <end position="550"/>
    </location>
</feature>
<proteinExistence type="predicted"/>
<dbReference type="GO" id="GO:0005886">
    <property type="term" value="C:plasma membrane"/>
    <property type="evidence" value="ECO:0007669"/>
    <property type="project" value="UniProtKB-SubCell"/>
</dbReference>
<keyword evidence="12" id="KW-1185">Reference proteome</keyword>
<feature type="transmembrane region" description="Helical" evidence="7">
    <location>
        <begin position="113"/>
        <end position="133"/>
    </location>
</feature>
<dbReference type="InterPro" id="IPR054321">
    <property type="entry name" value="PspC-rel_TM"/>
</dbReference>
<evidence type="ECO:0000256" key="3">
    <source>
        <dbReference type="ARBA" id="ARBA00022692"/>
    </source>
</evidence>
<dbReference type="PANTHER" id="PTHR33885">
    <property type="entry name" value="PHAGE SHOCK PROTEIN C"/>
    <property type="match status" value="1"/>
</dbReference>
<evidence type="ECO:0000259" key="9">
    <source>
        <dbReference type="Pfam" id="PF22571"/>
    </source>
</evidence>
<keyword evidence="4 7" id="KW-1133">Transmembrane helix</keyword>
<dbReference type="Pfam" id="PF04024">
    <property type="entry name" value="PspC"/>
    <property type="match status" value="1"/>
</dbReference>
<feature type="domain" description="PspC-related transmembrane region" evidence="9">
    <location>
        <begin position="202"/>
        <end position="337"/>
    </location>
</feature>
<dbReference type="PANTHER" id="PTHR33885:SF3">
    <property type="entry name" value="PHAGE SHOCK PROTEIN C"/>
    <property type="match status" value="1"/>
</dbReference>
<keyword evidence="2" id="KW-1003">Cell membrane</keyword>
<dbReference type="InterPro" id="IPR054319">
    <property type="entry name" value="PspC-rel_ToastRack"/>
</dbReference>
<feature type="domain" description="PspC-related ToastRack" evidence="10">
    <location>
        <begin position="381"/>
        <end position="514"/>
    </location>
</feature>
<evidence type="ECO:0000256" key="5">
    <source>
        <dbReference type="ARBA" id="ARBA00023136"/>
    </source>
</evidence>
<evidence type="ECO:0000256" key="6">
    <source>
        <dbReference type="SAM" id="MobiDB-lite"/>
    </source>
</evidence>
<evidence type="ECO:0000313" key="12">
    <source>
        <dbReference type="Proteomes" id="UP000293300"/>
    </source>
</evidence>
<evidence type="ECO:0000313" key="11">
    <source>
        <dbReference type="EMBL" id="TBX68713.1"/>
    </source>
</evidence>
<evidence type="ECO:0000256" key="1">
    <source>
        <dbReference type="ARBA" id="ARBA00004162"/>
    </source>
</evidence>
<dbReference type="InterPro" id="IPR052027">
    <property type="entry name" value="PspC"/>
</dbReference>
<evidence type="ECO:0000259" key="10">
    <source>
        <dbReference type="Pfam" id="PF22744"/>
    </source>
</evidence>
<evidence type="ECO:0000259" key="8">
    <source>
        <dbReference type="Pfam" id="PF04024"/>
    </source>
</evidence>
<evidence type="ECO:0000256" key="7">
    <source>
        <dbReference type="SAM" id="Phobius"/>
    </source>
</evidence>
<organism evidence="11 12">
    <name type="scientific">Flavobacterium silvisoli</name>
    <dbReference type="NCBI Taxonomy" id="2529433"/>
    <lineage>
        <taxon>Bacteria</taxon>
        <taxon>Pseudomonadati</taxon>
        <taxon>Bacteroidota</taxon>
        <taxon>Flavobacteriia</taxon>
        <taxon>Flavobacteriales</taxon>
        <taxon>Flavobacteriaceae</taxon>
        <taxon>Flavobacterium</taxon>
    </lineage>
</organism>
<dbReference type="InterPro" id="IPR007168">
    <property type="entry name" value="Phageshock_PspC_N"/>
</dbReference>
<feature type="domain" description="Phage shock protein PspC N-terminal" evidence="8">
    <location>
        <begin position="104"/>
        <end position="161"/>
    </location>
</feature>
<dbReference type="RefSeq" id="WP_131476072.1">
    <property type="nucleotide sequence ID" value="NZ_SJPE01000008.1"/>
</dbReference>
<keyword evidence="5 7" id="KW-0472">Membrane</keyword>
<feature type="compositionally biased region" description="Pro residues" evidence="6">
    <location>
        <begin position="532"/>
        <end position="541"/>
    </location>
</feature>
<evidence type="ECO:0000256" key="4">
    <source>
        <dbReference type="ARBA" id="ARBA00022989"/>
    </source>
</evidence>
<sequence>MNKTVNINIGGLFFHIDEDAYQKLSRYFEAIKRSLSNSSGKDEIMKDIEMRVAELLTEKQKSDKHVINNKDVDEVIVIMGQPEDYRIDDDSTEAPAETYYPKRRKLYRDKDRGLIGGVATGLSHYLGIDAVWIKIIFLFFTFVGGSGLIAYLIFWIATPKAVTTSEKLEMTGEPVTISNIEKKVREEFDSVSNKFKNADYSQVKSSAERVAGGIGEAITKVFGVFAKVLGAIILVFSSITLAGLFIGLFTFGTTSFIDAPWQRYIDAVNYTDIPLWLFGILTFLAVGIPFFFFLLLGLKLLVTNLKSIGNIAKYSLLAIWIFAVGALVFIGIKQSTERAYDGKIVVKETLQLKPNDTLRIKFVNNDFFSKSIYDNEDFLFTQDSTKREVIYSNNIRFELKATDKQLPYLQIEKLAEGKSFNEANNRAEKIKYGFKMVGNELVLDNYLLTEMASKYRNQHVELFLYLPKGTLFKMDKSMERYDSSDDEFFNLHESSEDYVYRVDDNQVKCLNCPPDENEYQDVEINNADINIPTPPTPPVPPTSKMSGKRTSKLVVDQNGVIIKTN</sequence>
<dbReference type="AlphaFoldDB" id="A0A4Q9Z0L4"/>
<evidence type="ECO:0000256" key="2">
    <source>
        <dbReference type="ARBA" id="ARBA00022475"/>
    </source>
</evidence>
<dbReference type="Pfam" id="PF22744">
    <property type="entry name" value="Toast-rack_PspC-Cterm"/>
    <property type="match status" value="1"/>
</dbReference>
<gene>
    <name evidence="11" type="ORF">EZL74_07920</name>
</gene>
<keyword evidence="3 7" id="KW-0812">Transmembrane</keyword>
<dbReference type="EMBL" id="SJPE01000008">
    <property type="protein sequence ID" value="TBX68713.1"/>
    <property type="molecule type" value="Genomic_DNA"/>
</dbReference>
<protein>
    <submittedName>
        <fullName evidence="11">PspC domain-containing protein</fullName>
    </submittedName>
</protein>
<accession>A0A4Q9Z0L4</accession>
<feature type="transmembrane region" description="Helical" evidence="7">
    <location>
        <begin position="228"/>
        <end position="253"/>
    </location>
</feature>
<feature type="transmembrane region" description="Helical" evidence="7">
    <location>
        <begin position="314"/>
        <end position="332"/>
    </location>
</feature>
<comment type="subcellular location">
    <subcellularLocation>
        <location evidence="1">Cell membrane</location>
        <topology evidence="1">Single-pass membrane protein</topology>
    </subcellularLocation>
</comment>
<feature type="transmembrane region" description="Helical" evidence="7">
    <location>
        <begin position="273"/>
        <end position="302"/>
    </location>
</feature>
<dbReference type="Proteomes" id="UP000293300">
    <property type="component" value="Unassembled WGS sequence"/>
</dbReference>
<dbReference type="Pfam" id="PF22571">
    <property type="entry name" value="LiaI-LiaF-TM_PspC"/>
    <property type="match status" value="1"/>
</dbReference>
<reference evidence="11 12" key="1">
    <citation type="submission" date="2019-02" db="EMBL/GenBank/DDBJ databases">
        <title>Flavobacterium sp. RD-2-33 isolated from forest soil.</title>
        <authorList>
            <person name="Chaudhary D.K."/>
        </authorList>
    </citation>
    <scope>NUCLEOTIDE SEQUENCE [LARGE SCALE GENOMIC DNA]</scope>
    <source>
        <strain evidence="11 12">RD-2-33</strain>
    </source>
</reference>